<name>A0A2M6IT06_9BACT</name>
<evidence type="ECO:0008006" key="3">
    <source>
        <dbReference type="Google" id="ProtNLM"/>
    </source>
</evidence>
<reference evidence="1 2" key="1">
    <citation type="submission" date="2017-09" db="EMBL/GenBank/DDBJ databases">
        <title>Depth-based differentiation of microbial function through sediment-hosted aquifers and enrichment of novel symbionts in the deep terrestrial subsurface.</title>
        <authorList>
            <person name="Probst A.J."/>
            <person name="Ladd B."/>
            <person name="Jarett J.K."/>
            <person name="Geller-Mcgrath D.E."/>
            <person name="Sieber C.M."/>
            <person name="Emerson J.B."/>
            <person name="Anantharaman K."/>
            <person name="Thomas B.C."/>
            <person name="Malmstrom R."/>
            <person name="Stieglmeier M."/>
            <person name="Klingl A."/>
            <person name="Woyke T."/>
            <person name="Ryan C.M."/>
            <person name="Banfield J.F."/>
        </authorList>
    </citation>
    <scope>NUCLEOTIDE SEQUENCE [LARGE SCALE GENOMIC DNA]</scope>
    <source>
        <strain evidence="1">CG11_big_fil_rev_8_21_14_0_20_36_8</strain>
    </source>
</reference>
<accession>A0A2M6IT06</accession>
<proteinExistence type="predicted"/>
<dbReference type="InterPro" id="IPR035093">
    <property type="entry name" value="RelE/ParE_toxin_dom_sf"/>
</dbReference>
<comment type="caution">
    <text evidence="1">The sequence shown here is derived from an EMBL/GenBank/DDBJ whole genome shotgun (WGS) entry which is preliminary data.</text>
</comment>
<dbReference type="Proteomes" id="UP000231056">
    <property type="component" value="Unassembled WGS sequence"/>
</dbReference>
<dbReference type="AlphaFoldDB" id="A0A2M6IT06"/>
<evidence type="ECO:0000313" key="2">
    <source>
        <dbReference type="Proteomes" id="UP000231056"/>
    </source>
</evidence>
<dbReference type="EMBL" id="PCVM01000108">
    <property type="protein sequence ID" value="PIQ73061.1"/>
    <property type="molecule type" value="Genomic_DNA"/>
</dbReference>
<dbReference type="SUPFAM" id="SSF143011">
    <property type="entry name" value="RelE-like"/>
    <property type="match status" value="1"/>
</dbReference>
<sequence>MYNLDFAQSYESSYRAIIKGNLIREKRLRKALYLLMTDPFYPSLKSHKVNTRQHGAKWSSRVTDDIRLIWDFDNSNRLLIDILDIGTHSGRHGVYS</sequence>
<protein>
    <recommendedName>
        <fullName evidence="3">Type II toxin-antitoxin system mRNA interferase toxin, RelE/StbE family</fullName>
    </recommendedName>
</protein>
<evidence type="ECO:0000313" key="1">
    <source>
        <dbReference type="EMBL" id="PIQ73061.1"/>
    </source>
</evidence>
<organism evidence="1 2">
    <name type="scientific">Candidatus Roizmanbacteria bacterium CG11_big_fil_rev_8_21_14_0_20_36_8</name>
    <dbReference type="NCBI Taxonomy" id="1974856"/>
    <lineage>
        <taxon>Bacteria</taxon>
        <taxon>Candidatus Roizmaniibacteriota</taxon>
    </lineage>
</organism>
<gene>
    <name evidence="1" type="ORF">COV58_04550</name>
</gene>
<dbReference type="Gene3D" id="3.30.2310.20">
    <property type="entry name" value="RelE-like"/>
    <property type="match status" value="1"/>
</dbReference>